<dbReference type="InterPro" id="IPR027417">
    <property type="entry name" value="P-loop_NTPase"/>
</dbReference>
<evidence type="ECO:0000256" key="11">
    <source>
        <dbReference type="ARBA" id="ARBA00034617"/>
    </source>
</evidence>
<feature type="binding site" evidence="15">
    <location>
        <begin position="22"/>
        <end position="29"/>
    </location>
    <ligand>
        <name>ATP</name>
        <dbReference type="ChEBI" id="CHEBI:30616"/>
    </ligand>
</feature>
<evidence type="ECO:0000313" key="18">
    <source>
        <dbReference type="EMBL" id="MBJ3761528.1"/>
    </source>
</evidence>
<evidence type="ECO:0000256" key="6">
    <source>
        <dbReference type="ARBA" id="ARBA00022839"/>
    </source>
</evidence>
<organism evidence="18 19">
    <name type="scientific">Palleronia pontilimi</name>
    <dbReference type="NCBI Taxonomy" id="1964209"/>
    <lineage>
        <taxon>Bacteria</taxon>
        <taxon>Pseudomonadati</taxon>
        <taxon>Pseudomonadota</taxon>
        <taxon>Alphaproteobacteria</taxon>
        <taxon>Rhodobacterales</taxon>
        <taxon>Roseobacteraceae</taxon>
        <taxon>Palleronia</taxon>
    </lineage>
</organism>
<dbReference type="InterPro" id="IPR014017">
    <property type="entry name" value="DNA_helicase_UvrD-like_C"/>
</dbReference>
<dbReference type="Pfam" id="PF00580">
    <property type="entry name" value="UvrD-helicase"/>
    <property type="match status" value="1"/>
</dbReference>
<dbReference type="PROSITE" id="PS51198">
    <property type="entry name" value="UVRD_HELICASE_ATP_BIND"/>
    <property type="match status" value="1"/>
</dbReference>
<dbReference type="InterPro" id="IPR014151">
    <property type="entry name" value="DNA_helicase_AddA"/>
</dbReference>
<keyword evidence="4 15" id="KW-0378">Hydrolase</keyword>
<evidence type="ECO:0000256" key="7">
    <source>
        <dbReference type="ARBA" id="ARBA00022840"/>
    </source>
</evidence>
<dbReference type="Pfam" id="PF13361">
    <property type="entry name" value="UvrD_C"/>
    <property type="match status" value="1"/>
</dbReference>
<evidence type="ECO:0000256" key="15">
    <source>
        <dbReference type="PROSITE-ProRule" id="PRU00560"/>
    </source>
</evidence>
<evidence type="ECO:0000256" key="5">
    <source>
        <dbReference type="ARBA" id="ARBA00022806"/>
    </source>
</evidence>
<evidence type="ECO:0000256" key="2">
    <source>
        <dbReference type="ARBA" id="ARBA00022741"/>
    </source>
</evidence>
<keyword evidence="6" id="KW-0269">Exonuclease</keyword>
<feature type="domain" description="UvrD-like helicase C-terminal" evidence="17">
    <location>
        <begin position="479"/>
        <end position="763"/>
    </location>
</feature>
<dbReference type="AlphaFoldDB" id="A0A934I788"/>
<dbReference type="NCBIfam" id="TIGR02784">
    <property type="entry name" value="addA_alphas"/>
    <property type="match status" value="1"/>
</dbReference>
<keyword evidence="2 15" id="KW-0547">Nucleotide-binding</keyword>
<comment type="catalytic activity">
    <reaction evidence="14">
        <text>ATP + H2O = ADP + phosphate + H(+)</text>
        <dbReference type="Rhea" id="RHEA:13065"/>
        <dbReference type="ChEBI" id="CHEBI:15377"/>
        <dbReference type="ChEBI" id="CHEBI:15378"/>
        <dbReference type="ChEBI" id="CHEBI:30616"/>
        <dbReference type="ChEBI" id="CHEBI:43474"/>
        <dbReference type="ChEBI" id="CHEBI:456216"/>
        <dbReference type="EC" id="5.6.2.4"/>
    </reaction>
</comment>
<evidence type="ECO:0000256" key="14">
    <source>
        <dbReference type="ARBA" id="ARBA00048988"/>
    </source>
</evidence>
<protein>
    <recommendedName>
        <fullName evidence="12">DNA 3'-5' helicase</fullName>
        <ecNumber evidence="12">5.6.2.4</ecNumber>
    </recommendedName>
    <alternativeName>
        <fullName evidence="13">DNA 3'-5' helicase II</fullName>
    </alternativeName>
</protein>
<dbReference type="Gene3D" id="3.90.320.10">
    <property type="match status" value="1"/>
</dbReference>
<keyword evidence="5 15" id="KW-0347">Helicase</keyword>
<keyword evidence="7 15" id="KW-0067">ATP-binding</keyword>
<dbReference type="EMBL" id="JAEKPD010000001">
    <property type="protein sequence ID" value="MBJ3761528.1"/>
    <property type="molecule type" value="Genomic_DNA"/>
</dbReference>
<dbReference type="PANTHER" id="PTHR11070">
    <property type="entry name" value="UVRD / RECB / PCRA DNA HELICASE FAMILY MEMBER"/>
    <property type="match status" value="1"/>
</dbReference>
<keyword evidence="9" id="KW-0234">DNA repair</keyword>
<dbReference type="PANTHER" id="PTHR11070:SF2">
    <property type="entry name" value="ATP-DEPENDENT DNA HELICASE SRS2"/>
    <property type="match status" value="1"/>
</dbReference>
<dbReference type="PROSITE" id="PS51217">
    <property type="entry name" value="UVRD_HELICASE_CTER"/>
    <property type="match status" value="1"/>
</dbReference>
<evidence type="ECO:0000256" key="10">
    <source>
        <dbReference type="ARBA" id="ARBA00023235"/>
    </source>
</evidence>
<dbReference type="GO" id="GO:0043138">
    <property type="term" value="F:3'-5' DNA helicase activity"/>
    <property type="evidence" value="ECO:0007669"/>
    <property type="project" value="UniProtKB-EC"/>
</dbReference>
<keyword evidence="19" id="KW-1185">Reference proteome</keyword>
<evidence type="ECO:0000259" key="17">
    <source>
        <dbReference type="PROSITE" id="PS51217"/>
    </source>
</evidence>
<proteinExistence type="predicted"/>
<dbReference type="GO" id="GO:0004527">
    <property type="term" value="F:exonuclease activity"/>
    <property type="evidence" value="ECO:0007669"/>
    <property type="project" value="UniProtKB-KW"/>
</dbReference>
<evidence type="ECO:0000256" key="12">
    <source>
        <dbReference type="ARBA" id="ARBA00034808"/>
    </source>
</evidence>
<keyword evidence="10" id="KW-0413">Isomerase</keyword>
<keyword evidence="8" id="KW-0238">DNA-binding</keyword>
<dbReference type="SUPFAM" id="SSF52980">
    <property type="entry name" value="Restriction endonuclease-like"/>
    <property type="match status" value="1"/>
</dbReference>
<dbReference type="RefSeq" id="WP_198914683.1">
    <property type="nucleotide sequence ID" value="NZ_JAEKPD010000001.1"/>
</dbReference>
<dbReference type="Proteomes" id="UP000642488">
    <property type="component" value="Unassembled WGS sequence"/>
</dbReference>
<keyword evidence="3" id="KW-0227">DNA damage</keyword>
<gene>
    <name evidence="18" type="primary">addA</name>
    <name evidence="18" type="ORF">ILP92_02040</name>
</gene>
<evidence type="ECO:0000256" key="3">
    <source>
        <dbReference type="ARBA" id="ARBA00022763"/>
    </source>
</evidence>
<comment type="caution">
    <text evidence="18">The sequence shown here is derived from an EMBL/GenBank/DDBJ whole genome shotgun (WGS) entry which is preliminary data.</text>
</comment>
<dbReference type="Pfam" id="PF12705">
    <property type="entry name" value="PDDEXK_1"/>
    <property type="match status" value="1"/>
</dbReference>
<dbReference type="GO" id="GO:0033202">
    <property type="term" value="C:DNA helicase complex"/>
    <property type="evidence" value="ECO:0007669"/>
    <property type="project" value="TreeGrafter"/>
</dbReference>
<evidence type="ECO:0000256" key="1">
    <source>
        <dbReference type="ARBA" id="ARBA00022722"/>
    </source>
</evidence>
<dbReference type="Gene3D" id="3.40.50.300">
    <property type="entry name" value="P-loop containing nucleotide triphosphate hydrolases"/>
    <property type="match status" value="4"/>
</dbReference>
<dbReference type="InterPro" id="IPR038726">
    <property type="entry name" value="PDDEXK_AddAB-type"/>
</dbReference>
<reference evidence="18" key="1">
    <citation type="submission" date="2020-12" db="EMBL/GenBank/DDBJ databases">
        <title>Bacterial taxonomy.</title>
        <authorList>
            <person name="Pan X."/>
        </authorList>
    </citation>
    <scope>NUCLEOTIDE SEQUENCE</scope>
    <source>
        <strain evidence="18">KCTC 52957</strain>
    </source>
</reference>
<name>A0A934I788_9RHOB</name>
<feature type="domain" description="UvrD-like helicase ATP-binding" evidence="16">
    <location>
        <begin position="1"/>
        <end position="469"/>
    </location>
</feature>
<evidence type="ECO:0000256" key="13">
    <source>
        <dbReference type="ARBA" id="ARBA00034923"/>
    </source>
</evidence>
<evidence type="ECO:0000256" key="9">
    <source>
        <dbReference type="ARBA" id="ARBA00023204"/>
    </source>
</evidence>
<dbReference type="GO" id="GO:0000725">
    <property type="term" value="P:recombinational repair"/>
    <property type="evidence" value="ECO:0007669"/>
    <property type="project" value="TreeGrafter"/>
</dbReference>
<dbReference type="GO" id="GO:0005524">
    <property type="term" value="F:ATP binding"/>
    <property type="evidence" value="ECO:0007669"/>
    <property type="project" value="UniProtKB-UniRule"/>
</dbReference>
<evidence type="ECO:0000313" key="19">
    <source>
        <dbReference type="Proteomes" id="UP000642488"/>
    </source>
</evidence>
<dbReference type="InterPro" id="IPR014016">
    <property type="entry name" value="UvrD-like_ATP-bd"/>
</dbReference>
<sequence length="1109" mass="121883">MNEATRRQIEAASPGRSTWLSANAGSGKTRVLTDRVARLLLGGVSPQNILCLTYTKAAASEMQNRLFKRLGAWAMLPDEALRTNLRELGVEGRPDLSEARRLFAKSVETPGGLRIQTIHSFCAILLRRFPVEAGVSPQFTEMDDRSAELLRDICLEQMAETDPDLVGDMARALGGGDIRPLLGALTGARDDFRTPLTEPALRALLDARDAQTLDDLVRGVFADDGPALLNRVARIMASHGGVTDQKNAPKLAAASAASAQNLVTLEGLLLYGSDTKSPFGSKAGAFPSKAARAALDPDDAAALDALMDRIEYSRQLRLALVELERNLVLQRFARAYLPIYAQAKADRGWLDFDDLILKARDLLTTREVAEWVLYRLDGGIDHILVDEAQDTSPQQWEMIDALAREVAAGDGTRAVGERTIFVVGDKKQSIYSFQGADPAGFDRMYQRFSERLGPDNLQRLEMLHSFRSAHAILNTVDTTFVAQDMAHIAFHDDLPGRVDLWPLIEPEDAPDTGDFDDPVDLVSPTDAAVRLAGQIAHQIRHMIETQTIPDPDAPGESRQIHAGDVLILFRSRKVLFDAVIRACKAMDIPMAGADRLTLTSELAVKDITALLSFLSTPEDSLSLAAALKSPLFGWDEQALFDLAARRTERHLWQALRRRQSEYPQTMAILNDLRGQADFLRPYDLIERLLTRHRGRALLVGRLGSECEEAIDALLAQALIYERTSVPSLTGFLSWLTGDEIQIKRQSESAGRNLRIMTIHGAKGLEAPIVILPETMAEPPKVKSLLWPVPGGRVLKQNKDALPTVLEDARDAIEAAQEAERDRLLYVAMTRAQFWLILCGAGQPKQAEKRWYGQMQDAFADLPCASIESPIGTIQRYQTRAWDALTPVSRPTGDASVSATDLPAWIDRDVARPPVQDPWLRPSDLGGAKVLPGDIVAPADLDDALLRGSQLHALLEHLPPDAPDSWDALSHRLLAALDDTARTERLDEARRVLSAPTLRPLFTPNALVEIPIVARHPSGRSIVGTIDRLIVEDERVLAVDYKSNRMVPDSPDTVPEGLLRQMGAYDAALAQIYPGKRIETALLWTATATLMMLPADMVQAAFARATDLDG</sequence>
<dbReference type="InterPro" id="IPR000212">
    <property type="entry name" value="DNA_helicase_UvrD/REP"/>
</dbReference>
<dbReference type="GO" id="GO:0003677">
    <property type="term" value="F:DNA binding"/>
    <property type="evidence" value="ECO:0007669"/>
    <property type="project" value="UniProtKB-KW"/>
</dbReference>
<accession>A0A934I788</accession>
<evidence type="ECO:0000256" key="8">
    <source>
        <dbReference type="ARBA" id="ARBA00023125"/>
    </source>
</evidence>
<comment type="catalytic activity">
    <reaction evidence="11">
        <text>Couples ATP hydrolysis with the unwinding of duplex DNA by translocating in the 3'-5' direction.</text>
        <dbReference type="EC" id="5.6.2.4"/>
    </reaction>
</comment>
<evidence type="ECO:0000259" key="16">
    <source>
        <dbReference type="PROSITE" id="PS51198"/>
    </source>
</evidence>
<dbReference type="SUPFAM" id="SSF52540">
    <property type="entry name" value="P-loop containing nucleoside triphosphate hydrolases"/>
    <property type="match status" value="1"/>
</dbReference>
<keyword evidence="1" id="KW-0540">Nuclease</keyword>
<evidence type="ECO:0000256" key="4">
    <source>
        <dbReference type="ARBA" id="ARBA00022801"/>
    </source>
</evidence>
<dbReference type="InterPro" id="IPR011335">
    <property type="entry name" value="Restrct_endonuc-II-like"/>
</dbReference>
<dbReference type="GO" id="GO:0005829">
    <property type="term" value="C:cytosol"/>
    <property type="evidence" value="ECO:0007669"/>
    <property type="project" value="TreeGrafter"/>
</dbReference>
<dbReference type="InterPro" id="IPR011604">
    <property type="entry name" value="PDDEXK-like_dom_sf"/>
</dbReference>
<dbReference type="EC" id="5.6.2.4" evidence="12"/>